<evidence type="ECO:0000313" key="1">
    <source>
        <dbReference type="EMBL" id="KAJ8505260.1"/>
    </source>
</evidence>
<dbReference type="AlphaFoldDB" id="A0AAV8RST2"/>
<reference evidence="1 2" key="1">
    <citation type="submission" date="2022-12" db="EMBL/GenBank/DDBJ databases">
        <title>Chromosome-scale assembly of the Ensete ventricosum genome.</title>
        <authorList>
            <person name="Dussert Y."/>
            <person name="Stocks J."/>
            <person name="Wendawek A."/>
            <person name="Woldeyes F."/>
            <person name="Nichols R.A."/>
            <person name="Borrell J.S."/>
        </authorList>
    </citation>
    <scope>NUCLEOTIDE SEQUENCE [LARGE SCALE GENOMIC DNA]</scope>
    <source>
        <strain evidence="2">cv. Maze</strain>
        <tissue evidence="1">Seeds</tissue>
    </source>
</reference>
<protein>
    <submittedName>
        <fullName evidence="1">Uncharacterized protein</fullName>
    </submittedName>
</protein>
<dbReference type="EMBL" id="JAQQAF010000002">
    <property type="protein sequence ID" value="KAJ8505260.1"/>
    <property type="molecule type" value="Genomic_DNA"/>
</dbReference>
<gene>
    <name evidence="1" type="ORF">OPV22_006146</name>
</gene>
<organism evidence="1 2">
    <name type="scientific">Ensete ventricosum</name>
    <name type="common">Abyssinian banana</name>
    <name type="synonym">Musa ensete</name>
    <dbReference type="NCBI Taxonomy" id="4639"/>
    <lineage>
        <taxon>Eukaryota</taxon>
        <taxon>Viridiplantae</taxon>
        <taxon>Streptophyta</taxon>
        <taxon>Embryophyta</taxon>
        <taxon>Tracheophyta</taxon>
        <taxon>Spermatophyta</taxon>
        <taxon>Magnoliopsida</taxon>
        <taxon>Liliopsida</taxon>
        <taxon>Zingiberales</taxon>
        <taxon>Musaceae</taxon>
        <taxon>Ensete</taxon>
    </lineage>
</organism>
<proteinExistence type="predicted"/>
<name>A0AAV8RST2_ENSVE</name>
<accession>A0AAV8RST2</accession>
<comment type="caution">
    <text evidence="1">The sequence shown here is derived from an EMBL/GenBank/DDBJ whole genome shotgun (WGS) entry which is preliminary data.</text>
</comment>
<evidence type="ECO:0000313" key="2">
    <source>
        <dbReference type="Proteomes" id="UP001222027"/>
    </source>
</evidence>
<sequence length="80" mass="8998">MAGGFEEQVKERAKELKHLVKKGMKAVGETCKKTWHKNKRIHTDLVMLSYACQVNDILSSRKETVSDLDNLGLLRGSAII</sequence>
<keyword evidence="2" id="KW-1185">Reference proteome</keyword>
<dbReference type="Proteomes" id="UP001222027">
    <property type="component" value="Unassembled WGS sequence"/>
</dbReference>